<feature type="region of interest" description="Disordered" evidence="3">
    <location>
        <begin position="410"/>
        <end position="435"/>
    </location>
</feature>
<feature type="domain" description="5'-Nucleotidase C-terminal" evidence="4">
    <location>
        <begin position="168"/>
        <end position="318"/>
    </location>
</feature>
<dbReference type="InterPro" id="IPR029052">
    <property type="entry name" value="Metallo-depent_PP-like"/>
</dbReference>
<dbReference type="Pfam" id="PF02872">
    <property type="entry name" value="5_nucleotid_C"/>
    <property type="match status" value="1"/>
</dbReference>
<dbReference type="Proteomes" id="UP001211065">
    <property type="component" value="Unassembled WGS sequence"/>
</dbReference>
<dbReference type="Gene3D" id="3.60.21.10">
    <property type="match status" value="1"/>
</dbReference>
<dbReference type="SUPFAM" id="SSF56300">
    <property type="entry name" value="Metallo-dependent phosphatases"/>
    <property type="match status" value="1"/>
</dbReference>
<evidence type="ECO:0000313" key="5">
    <source>
        <dbReference type="EMBL" id="KAJ3202531.1"/>
    </source>
</evidence>
<evidence type="ECO:0000313" key="6">
    <source>
        <dbReference type="Proteomes" id="UP001211065"/>
    </source>
</evidence>
<organism evidence="5 6">
    <name type="scientific">Clydaea vesicula</name>
    <dbReference type="NCBI Taxonomy" id="447962"/>
    <lineage>
        <taxon>Eukaryota</taxon>
        <taxon>Fungi</taxon>
        <taxon>Fungi incertae sedis</taxon>
        <taxon>Chytridiomycota</taxon>
        <taxon>Chytridiomycota incertae sedis</taxon>
        <taxon>Chytridiomycetes</taxon>
        <taxon>Lobulomycetales</taxon>
        <taxon>Lobulomycetaceae</taxon>
        <taxon>Clydaea</taxon>
    </lineage>
</organism>
<keyword evidence="2" id="KW-0378">Hydrolase</keyword>
<dbReference type="InterPro" id="IPR008334">
    <property type="entry name" value="5'-Nucleotdase_C"/>
</dbReference>
<dbReference type="EMBL" id="JADGJW010001557">
    <property type="protein sequence ID" value="KAJ3202531.1"/>
    <property type="molecule type" value="Genomic_DNA"/>
</dbReference>
<name>A0AAD5TTS3_9FUNG</name>
<proteinExistence type="inferred from homology"/>
<accession>A0AAD5TTS3</accession>
<keyword evidence="2" id="KW-0547">Nucleotide-binding</keyword>
<dbReference type="Gene3D" id="3.90.780.10">
    <property type="entry name" value="5'-Nucleotidase, C-terminal domain"/>
    <property type="match status" value="1"/>
</dbReference>
<gene>
    <name evidence="5" type="ORF">HK099_001813</name>
</gene>
<dbReference type="InterPro" id="IPR006179">
    <property type="entry name" value="5_nucleotidase/apyrase"/>
</dbReference>
<dbReference type="PANTHER" id="PTHR11575:SF48">
    <property type="entry name" value="5'-NUCLEOTIDASE"/>
    <property type="match status" value="1"/>
</dbReference>
<evidence type="ECO:0000256" key="1">
    <source>
        <dbReference type="ARBA" id="ARBA00006654"/>
    </source>
</evidence>
<dbReference type="GO" id="GO:0009166">
    <property type="term" value="P:nucleotide catabolic process"/>
    <property type="evidence" value="ECO:0007669"/>
    <property type="project" value="InterPro"/>
</dbReference>
<protein>
    <recommendedName>
        <fullName evidence="4">5'-Nucleotidase C-terminal domain-containing protein</fullName>
    </recommendedName>
</protein>
<evidence type="ECO:0000256" key="2">
    <source>
        <dbReference type="RuleBase" id="RU362119"/>
    </source>
</evidence>
<dbReference type="PRINTS" id="PR01607">
    <property type="entry name" value="APYRASEFAMLY"/>
</dbReference>
<dbReference type="PANTHER" id="PTHR11575">
    <property type="entry name" value="5'-NUCLEOTIDASE-RELATED"/>
    <property type="match status" value="1"/>
</dbReference>
<comment type="similarity">
    <text evidence="1 2">Belongs to the 5'-nucleotidase family.</text>
</comment>
<keyword evidence="6" id="KW-1185">Reference proteome</keyword>
<sequence length="473" mass="53360">MTKKLRLATIPHMPEVFFKDFIEVGTDLSNELKSEPHNCDLVVALTHMRLPNDVLLSQKVPNIDLVLGGHDHFYKIEGNDVDEYKPNFFKGDIRVVKSGCDFKEFSFITLETDELKKKNVVSVEHVLITKDLPENEKVKEIVNESVGDYFRKLDKPICDSLVMLEARSEICRQQECNIGNFAADICRYAYDADIGFLVGGAIRSDSTYGPGLITIRDFMDIFPFDDQVVIVKLKGKDVLGVLEHSLSAYPKSEGRFPQVSGIQLIFNSAKEPYSRVVSVNFLKTSEEGKALEKTPLDEEKIYTVVTRGYLYKGGDGFSNFCNGEKVGNSKGMILSGLIRRFLTGLQVVQKINSTASNISLEPKKKKPKTEIGVAPNSVTDNLKEKNKKLWKNIVETNLIQKFNNVKEKNSSCIKDPLDSDDSETSDGEKKDVSQKKVKIDYKHLDQKKKDSFKVFLPTIIPLTENRIVDINKN</sequence>
<dbReference type="GO" id="GO:0016787">
    <property type="term" value="F:hydrolase activity"/>
    <property type="evidence" value="ECO:0007669"/>
    <property type="project" value="UniProtKB-KW"/>
</dbReference>
<evidence type="ECO:0000256" key="3">
    <source>
        <dbReference type="SAM" id="MobiDB-lite"/>
    </source>
</evidence>
<comment type="caution">
    <text evidence="5">The sequence shown here is derived from an EMBL/GenBank/DDBJ whole genome shotgun (WGS) entry which is preliminary data.</text>
</comment>
<evidence type="ECO:0000259" key="4">
    <source>
        <dbReference type="Pfam" id="PF02872"/>
    </source>
</evidence>
<reference evidence="5" key="1">
    <citation type="submission" date="2020-05" db="EMBL/GenBank/DDBJ databases">
        <title>Phylogenomic resolution of chytrid fungi.</title>
        <authorList>
            <person name="Stajich J.E."/>
            <person name="Amses K."/>
            <person name="Simmons R."/>
            <person name="Seto K."/>
            <person name="Myers J."/>
            <person name="Bonds A."/>
            <person name="Quandt C.A."/>
            <person name="Barry K."/>
            <person name="Liu P."/>
            <person name="Grigoriev I."/>
            <person name="Longcore J.E."/>
            <person name="James T.Y."/>
        </authorList>
    </citation>
    <scope>NUCLEOTIDE SEQUENCE</scope>
    <source>
        <strain evidence="5">JEL0476</strain>
    </source>
</reference>
<dbReference type="GO" id="GO:0000166">
    <property type="term" value="F:nucleotide binding"/>
    <property type="evidence" value="ECO:0007669"/>
    <property type="project" value="UniProtKB-KW"/>
</dbReference>
<feature type="compositionally biased region" description="Basic and acidic residues" evidence="3">
    <location>
        <begin position="426"/>
        <end position="435"/>
    </location>
</feature>
<dbReference type="SUPFAM" id="SSF55816">
    <property type="entry name" value="5'-nucleotidase (syn. UDP-sugar hydrolase), C-terminal domain"/>
    <property type="match status" value="1"/>
</dbReference>
<dbReference type="InterPro" id="IPR036907">
    <property type="entry name" value="5'-Nucleotdase_C_sf"/>
</dbReference>
<dbReference type="AlphaFoldDB" id="A0AAD5TTS3"/>